<dbReference type="OrthoDB" id="6713299at2"/>
<dbReference type="AlphaFoldDB" id="A0A1Z9YVP6"/>
<keyword evidence="1" id="KW-1133">Transmembrane helix</keyword>
<keyword evidence="1" id="KW-0812">Transmembrane</keyword>
<feature type="transmembrane region" description="Helical" evidence="1">
    <location>
        <begin position="45"/>
        <end position="68"/>
    </location>
</feature>
<evidence type="ECO:0008006" key="4">
    <source>
        <dbReference type="Google" id="ProtNLM"/>
    </source>
</evidence>
<protein>
    <recommendedName>
        <fullName evidence="4">Invasion protein expression up-regulator SirB</fullName>
    </recommendedName>
</protein>
<proteinExistence type="predicted"/>
<feature type="transmembrane region" description="Helical" evidence="1">
    <location>
        <begin position="6"/>
        <end position="24"/>
    </location>
</feature>
<gene>
    <name evidence="2" type="ORF">CAP51_13530</name>
</gene>
<evidence type="ECO:0000313" key="3">
    <source>
        <dbReference type="Proteomes" id="UP000196536"/>
    </source>
</evidence>
<accession>A0A1Z9YVP6</accession>
<sequence>MMDTDIFKFVHIIVAYMAFTLLLLRTFPILIQSRWQEKRTTSNKIFVALQHLSYSILVLSGLWLLWKINFQVEAWFYAKIILFIVVLSASAKAFKRRPDILLIQRQAGLVIAITAYFAIFGLILLKPQFG</sequence>
<evidence type="ECO:0000313" key="2">
    <source>
        <dbReference type="EMBL" id="OUY06280.1"/>
    </source>
</evidence>
<dbReference type="Proteomes" id="UP000196536">
    <property type="component" value="Unassembled WGS sequence"/>
</dbReference>
<name>A0A1Z9YVP6_9GAMM</name>
<comment type="caution">
    <text evidence="2">The sequence shown here is derived from an EMBL/GenBank/DDBJ whole genome shotgun (WGS) entry which is preliminary data.</text>
</comment>
<evidence type="ECO:0000256" key="1">
    <source>
        <dbReference type="SAM" id="Phobius"/>
    </source>
</evidence>
<dbReference type="InterPro" id="IPR007360">
    <property type="entry name" value="SirB"/>
</dbReference>
<feature type="transmembrane region" description="Helical" evidence="1">
    <location>
        <begin position="106"/>
        <end position="125"/>
    </location>
</feature>
<organism evidence="2 3">
    <name type="scientific">Acinetobacter populi</name>
    <dbReference type="NCBI Taxonomy" id="1582270"/>
    <lineage>
        <taxon>Bacteria</taxon>
        <taxon>Pseudomonadati</taxon>
        <taxon>Pseudomonadota</taxon>
        <taxon>Gammaproteobacteria</taxon>
        <taxon>Moraxellales</taxon>
        <taxon>Moraxellaceae</taxon>
        <taxon>Acinetobacter</taxon>
    </lineage>
</organism>
<dbReference type="PIRSF" id="PIRSF005610">
    <property type="entry name" value="SirB"/>
    <property type="match status" value="1"/>
</dbReference>
<dbReference type="EMBL" id="NEXX01000005">
    <property type="protein sequence ID" value="OUY06280.1"/>
    <property type="molecule type" value="Genomic_DNA"/>
</dbReference>
<feature type="transmembrane region" description="Helical" evidence="1">
    <location>
        <begin position="74"/>
        <end position="94"/>
    </location>
</feature>
<keyword evidence="1" id="KW-0472">Membrane</keyword>
<keyword evidence="3" id="KW-1185">Reference proteome</keyword>
<dbReference type="Pfam" id="PF04247">
    <property type="entry name" value="SirB"/>
    <property type="match status" value="1"/>
</dbReference>
<reference evidence="2 3" key="1">
    <citation type="submission" date="2017-05" db="EMBL/GenBank/DDBJ databases">
        <title>Acinetobacter populi ANC 5415 (= PBJ7), whole genome shotgun sequencing project.</title>
        <authorList>
            <person name="Nemec A."/>
            <person name="Radolfova-Krizova L."/>
        </authorList>
    </citation>
    <scope>NUCLEOTIDE SEQUENCE [LARGE SCALE GENOMIC DNA]</scope>
    <source>
        <strain evidence="2 3">PBJ7</strain>
    </source>
</reference>